<comment type="caution">
    <text evidence="3">The sequence shown here is derived from an EMBL/GenBank/DDBJ whole genome shotgun (WGS) entry which is preliminary data.</text>
</comment>
<keyword evidence="1" id="KW-0285">Flavoprotein</keyword>
<dbReference type="InterPro" id="IPR016164">
    <property type="entry name" value="FAD-linked_Oxase-like_C"/>
</dbReference>
<dbReference type="Gene3D" id="1.10.45.10">
    <property type="entry name" value="Vanillyl-alcohol Oxidase, Chain A, domain 4"/>
    <property type="match status" value="1"/>
</dbReference>
<dbReference type="GO" id="GO:0003824">
    <property type="term" value="F:catalytic activity"/>
    <property type="evidence" value="ECO:0007669"/>
    <property type="project" value="InterPro"/>
</dbReference>
<evidence type="ECO:0008006" key="5">
    <source>
        <dbReference type="Google" id="ProtNLM"/>
    </source>
</evidence>
<evidence type="ECO:0000313" key="3">
    <source>
        <dbReference type="EMBL" id="MBW8724229.1"/>
    </source>
</evidence>
<organism evidence="3 4">
    <name type="scientific">Inquilinus limosus</name>
    <dbReference type="NCBI Taxonomy" id="171674"/>
    <lineage>
        <taxon>Bacteria</taxon>
        <taxon>Pseudomonadati</taxon>
        <taxon>Pseudomonadota</taxon>
        <taxon>Alphaproteobacteria</taxon>
        <taxon>Rhodospirillales</taxon>
        <taxon>Rhodospirillaceae</taxon>
        <taxon>Inquilinus</taxon>
    </lineage>
</organism>
<keyword evidence="2" id="KW-0274">FAD</keyword>
<dbReference type="GO" id="GO:0050660">
    <property type="term" value="F:flavin adenine dinucleotide binding"/>
    <property type="evidence" value="ECO:0007669"/>
    <property type="project" value="InterPro"/>
</dbReference>
<evidence type="ECO:0000256" key="1">
    <source>
        <dbReference type="ARBA" id="ARBA00022630"/>
    </source>
</evidence>
<proteinExistence type="predicted"/>
<gene>
    <name evidence="3" type="ORF">JF625_03595</name>
</gene>
<feature type="non-terminal residue" evidence="3">
    <location>
        <position position="1"/>
    </location>
</feature>
<dbReference type="Proteomes" id="UP000700706">
    <property type="component" value="Unassembled WGS sequence"/>
</dbReference>
<sequence>TVIRRDQGNLLNVTVRDVRRDDRSALAYAREDVFGLVMLFVQERSVAGEERMQRMTRGLIDAALDAGGTYYLPYRLHATGEQLRRAYPAWDEVVAAQRRHDPRGVFRNGLFARYAEA</sequence>
<reference evidence="3" key="1">
    <citation type="submission" date="2020-06" db="EMBL/GenBank/DDBJ databases">
        <title>Stable isotope informed genome-resolved metagenomics uncovers potential trophic interactions in rhizosphere soil.</title>
        <authorList>
            <person name="Starr E.P."/>
            <person name="Shi S."/>
            <person name="Blazewicz S.J."/>
            <person name="Koch B.J."/>
            <person name="Probst A.J."/>
            <person name="Hungate B.A."/>
            <person name="Pett-Ridge J."/>
            <person name="Firestone M.K."/>
            <person name="Banfield J.F."/>
        </authorList>
    </citation>
    <scope>NUCLEOTIDE SEQUENCE</scope>
    <source>
        <strain evidence="3">YM_69_17</strain>
    </source>
</reference>
<dbReference type="AlphaFoldDB" id="A0A952FKA7"/>
<dbReference type="EMBL" id="JAEKLZ010000085">
    <property type="protein sequence ID" value="MBW8724229.1"/>
    <property type="molecule type" value="Genomic_DNA"/>
</dbReference>
<evidence type="ECO:0000313" key="4">
    <source>
        <dbReference type="Proteomes" id="UP000700706"/>
    </source>
</evidence>
<name>A0A952FKA7_9PROT</name>
<evidence type="ECO:0000256" key="2">
    <source>
        <dbReference type="ARBA" id="ARBA00022827"/>
    </source>
</evidence>
<dbReference type="InterPro" id="IPR016171">
    <property type="entry name" value="Vanillyl_alc_oxidase_C-sub2"/>
</dbReference>
<accession>A0A952FKA7</accession>
<protein>
    <recommendedName>
        <fullName evidence="5">FAD-binding oxidoreductase</fullName>
    </recommendedName>
</protein>
<dbReference type="SUPFAM" id="SSF55103">
    <property type="entry name" value="FAD-linked oxidases, C-terminal domain"/>
    <property type="match status" value="1"/>
</dbReference>